<feature type="chain" id="PRO_5025705785" description="C-C motif chemokine" evidence="4">
    <location>
        <begin position="24"/>
        <end position="107"/>
    </location>
</feature>
<dbReference type="PROSITE" id="PS00472">
    <property type="entry name" value="SMALL_CYTOKINES_CC"/>
    <property type="match status" value="1"/>
</dbReference>
<keyword evidence="3" id="KW-1015">Disulfide bond</keyword>
<dbReference type="GO" id="GO:0008009">
    <property type="term" value="F:chemokine activity"/>
    <property type="evidence" value="ECO:0007669"/>
    <property type="project" value="InterPro"/>
</dbReference>
<keyword evidence="2 4" id="KW-0202">Cytokine</keyword>
<dbReference type="EMBL" id="MG869684">
    <property type="protein sequence ID" value="AYW01632.1"/>
    <property type="molecule type" value="mRNA"/>
</dbReference>
<accession>A0A678XER2</accession>
<comment type="similarity">
    <text evidence="1 4">Belongs to the intercrine beta (chemokine CC) family.</text>
</comment>
<gene>
    <name evidence="6" type="primary">MCP-1bl</name>
</gene>
<dbReference type="SUPFAM" id="SSF54117">
    <property type="entry name" value="Interleukin 8-like chemokines"/>
    <property type="match status" value="1"/>
</dbReference>
<dbReference type="AlphaFoldDB" id="A0A678XER2"/>
<evidence type="ECO:0000256" key="3">
    <source>
        <dbReference type="ARBA" id="ARBA00023157"/>
    </source>
</evidence>
<comment type="subcellular location">
    <subcellularLocation>
        <location evidence="4">Secreted</location>
    </subcellularLocation>
</comment>
<organism evidence="6">
    <name type="scientific">Plecoglossus altivelis</name>
    <name type="common">Ayu sweetfish</name>
    <name type="synonym">Salmo altivelis</name>
    <dbReference type="NCBI Taxonomy" id="61084"/>
    <lineage>
        <taxon>Eukaryota</taxon>
        <taxon>Metazoa</taxon>
        <taxon>Chordata</taxon>
        <taxon>Craniata</taxon>
        <taxon>Vertebrata</taxon>
        <taxon>Euteleostomi</taxon>
        <taxon>Actinopterygii</taxon>
        <taxon>Neopterygii</taxon>
        <taxon>Teleostei</taxon>
        <taxon>Stomiati</taxon>
        <taxon>Osmeriformes</taxon>
        <taxon>Plecoglossus</taxon>
    </lineage>
</organism>
<proteinExistence type="evidence at transcript level"/>
<evidence type="ECO:0000256" key="4">
    <source>
        <dbReference type="RuleBase" id="RU361150"/>
    </source>
</evidence>
<evidence type="ECO:0000256" key="2">
    <source>
        <dbReference type="ARBA" id="ARBA00022514"/>
    </source>
</evidence>
<dbReference type="InterPro" id="IPR039809">
    <property type="entry name" value="Chemokine_b/g/d"/>
</dbReference>
<dbReference type="SMART" id="SM00199">
    <property type="entry name" value="SCY"/>
    <property type="match status" value="1"/>
</dbReference>
<feature type="signal peptide" evidence="4">
    <location>
        <begin position="1"/>
        <end position="23"/>
    </location>
</feature>
<dbReference type="InterPro" id="IPR000827">
    <property type="entry name" value="Chemokine_CC_CS"/>
</dbReference>
<evidence type="ECO:0000256" key="1">
    <source>
        <dbReference type="ARBA" id="ARBA00010868"/>
    </source>
</evidence>
<dbReference type="Pfam" id="PF00048">
    <property type="entry name" value="IL8"/>
    <property type="match status" value="1"/>
</dbReference>
<keyword evidence="4" id="KW-0964">Secreted</keyword>
<keyword evidence="4" id="KW-0145">Chemotaxis</keyword>
<reference evidence="6" key="1">
    <citation type="submission" date="2018-01" db="EMBL/GenBank/DDBJ databases">
        <title>Molecular cloning, characterization and expression analysis of a novel monocyte chemoattractant protein 1b like (MCP-1bl) gene from Plecoglossus altivelis.</title>
        <authorList>
            <person name="Yu L."/>
            <person name="Li C."/>
            <person name="Chen J."/>
        </authorList>
    </citation>
    <scope>NUCLEOTIDE SEQUENCE</scope>
</reference>
<protein>
    <recommendedName>
        <fullName evidence="4">C-C motif chemokine</fullName>
    </recommendedName>
</protein>
<dbReference type="GO" id="GO:0006955">
    <property type="term" value="P:immune response"/>
    <property type="evidence" value="ECO:0007669"/>
    <property type="project" value="InterPro"/>
</dbReference>
<dbReference type="InterPro" id="IPR001811">
    <property type="entry name" value="Chemokine_IL8-like_dom"/>
</dbReference>
<dbReference type="CDD" id="cd00272">
    <property type="entry name" value="Chemokine_CC"/>
    <property type="match status" value="1"/>
</dbReference>
<dbReference type="PANTHER" id="PTHR12015">
    <property type="entry name" value="SMALL INDUCIBLE CYTOKINE A"/>
    <property type="match status" value="1"/>
</dbReference>
<dbReference type="GO" id="GO:0005615">
    <property type="term" value="C:extracellular space"/>
    <property type="evidence" value="ECO:0007669"/>
    <property type="project" value="UniProtKB-KW"/>
</dbReference>
<keyword evidence="4" id="KW-0732">Signal</keyword>
<dbReference type="Gene3D" id="2.40.50.40">
    <property type="match status" value="1"/>
</dbReference>
<dbReference type="InterPro" id="IPR036048">
    <property type="entry name" value="Interleukin_8-like_sf"/>
</dbReference>
<name>A0A678XER2_PLEAT</name>
<feature type="domain" description="Chemokine interleukin-8-like" evidence="5">
    <location>
        <begin position="27"/>
        <end position="89"/>
    </location>
</feature>
<evidence type="ECO:0000313" key="6">
    <source>
        <dbReference type="EMBL" id="AYW01632.1"/>
    </source>
</evidence>
<evidence type="ECO:0000259" key="5">
    <source>
        <dbReference type="SMART" id="SM00199"/>
    </source>
</evidence>
<sequence>MTRSAFRCSTLLLALLIAMTTLGECSVMRCCTDYSKQPDRIQLARLLRYEIQDASGVCNMPAVIFRTVRGRQVCVDPESPWTKAAIKYLEQKRKAAFKASTSKKAKN</sequence>